<dbReference type="Proteomes" id="UP000256964">
    <property type="component" value="Unassembled WGS sequence"/>
</dbReference>
<feature type="region of interest" description="Disordered" evidence="1">
    <location>
        <begin position="378"/>
        <end position="440"/>
    </location>
</feature>
<name>A0A371D7Z6_9APHY</name>
<evidence type="ECO:0000313" key="2">
    <source>
        <dbReference type="EMBL" id="RDX48661.1"/>
    </source>
</evidence>
<dbReference type="AlphaFoldDB" id="A0A371D7Z6"/>
<feature type="region of interest" description="Disordered" evidence="1">
    <location>
        <begin position="96"/>
        <end position="121"/>
    </location>
</feature>
<protein>
    <submittedName>
        <fullName evidence="2">Uncharacterized protein</fullName>
    </submittedName>
</protein>
<accession>A0A371D7Z6</accession>
<organism evidence="2 3">
    <name type="scientific">Lentinus brumalis</name>
    <dbReference type="NCBI Taxonomy" id="2498619"/>
    <lineage>
        <taxon>Eukaryota</taxon>
        <taxon>Fungi</taxon>
        <taxon>Dikarya</taxon>
        <taxon>Basidiomycota</taxon>
        <taxon>Agaricomycotina</taxon>
        <taxon>Agaricomycetes</taxon>
        <taxon>Polyporales</taxon>
        <taxon>Polyporaceae</taxon>
        <taxon>Lentinus</taxon>
    </lineage>
</organism>
<sequence>MHLFRSTRSPSWKIYAQELGGMGYGHPMWHPDVVKKCGEVQLGDIGYLDRGRFHLLFNCTRPRDDESHTTRCERLPDHFEPFRYYQESVQGPMSSITHPVLSSRSSRETKISGEVGAGPSEASAVGRITHDTSQDSKASLRLHVPAQRTFLDCRGAIEQYMAKHCGSWLKFFNSTAGLKLAQKDIVFVYGFTTTSVWQVSAWSRAQRERGFSLRLLSECLAGVTAMFGCWRKRSHSVSPTTNTGPEGRTFGEGGGYKPDQCVFLDFCKTKTRHVVAHKVQTGAQRLKGCLCCQCCVSADALDEPSAEATARTFNRLFDPVDTLLDFILENPDVHVAFATYEDLYPLCTNGRLPADILAAAKTLSLPIVVVDGVGRIHQEPCTPSTPPSGSSTSARSEVPADKPPEEDRASDSAPSARSVIAPGGRRVPAWREPPGALRLA</sequence>
<evidence type="ECO:0000313" key="3">
    <source>
        <dbReference type="Proteomes" id="UP000256964"/>
    </source>
</evidence>
<reference evidence="2 3" key="1">
    <citation type="journal article" date="2018" name="Biotechnol. Biofuels">
        <title>Integrative visual omics of the white-rot fungus Polyporus brumalis exposes the biotechnological potential of its oxidative enzymes for delignifying raw plant biomass.</title>
        <authorList>
            <person name="Miyauchi S."/>
            <person name="Rancon A."/>
            <person name="Drula E."/>
            <person name="Hage H."/>
            <person name="Chaduli D."/>
            <person name="Favel A."/>
            <person name="Grisel S."/>
            <person name="Henrissat B."/>
            <person name="Herpoel-Gimbert I."/>
            <person name="Ruiz-Duenas F.J."/>
            <person name="Chevret D."/>
            <person name="Hainaut M."/>
            <person name="Lin J."/>
            <person name="Wang M."/>
            <person name="Pangilinan J."/>
            <person name="Lipzen A."/>
            <person name="Lesage-Meessen L."/>
            <person name="Navarro D."/>
            <person name="Riley R."/>
            <person name="Grigoriev I.V."/>
            <person name="Zhou S."/>
            <person name="Raouche S."/>
            <person name="Rosso M.N."/>
        </authorList>
    </citation>
    <scope>NUCLEOTIDE SEQUENCE [LARGE SCALE GENOMIC DNA]</scope>
    <source>
        <strain evidence="2 3">BRFM 1820</strain>
    </source>
</reference>
<evidence type="ECO:0000256" key="1">
    <source>
        <dbReference type="SAM" id="MobiDB-lite"/>
    </source>
</evidence>
<dbReference type="OrthoDB" id="2745211at2759"/>
<keyword evidence="3" id="KW-1185">Reference proteome</keyword>
<gene>
    <name evidence="2" type="ORF">OH76DRAFT_1483748</name>
</gene>
<proteinExistence type="predicted"/>
<feature type="compositionally biased region" description="Basic and acidic residues" evidence="1">
    <location>
        <begin position="398"/>
        <end position="410"/>
    </location>
</feature>
<dbReference type="EMBL" id="KZ857410">
    <property type="protein sequence ID" value="RDX48661.1"/>
    <property type="molecule type" value="Genomic_DNA"/>
</dbReference>
<dbReference type="STRING" id="139420.A0A371D7Z6"/>